<dbReference type="AlphaFoldDB" id="A0A059G1H4"/>
<dbReference type="EMBL" id="ARYL01000059">
    <property type="protein sequence ID" value="KDA00343.1"/>
    <property type="molecule type" value="Genomic_DNA"/>
</dbReference>
<dbReference type="GO" id="GO:0061579">
    <property type="term" value="F:N-acyl homoserine lactone synthase activity"/>
    <property type="evidence" value="ECO:0007669"/>
    <property type="project" value="UniProtKB-UniRule"/>
</dbReference>
<dbReference type="Pfam" id="PF00765">
    <property type="entry name" value="Autoind_synth"/>
    <property type="match status" value="1"/>
</dbReference>
<organism evidence="7 8">
    <name type="scientific">Hyphomonas oceanitis SCH89</name>
    <dbReference type="NCBI Taxonomy" id="1280953"/>
    <lineage>
        <taxon>Bacteria</taxon>
        <taxon>Pseudomonadati</taxon>
        <taxon>Pseudomonadota</taxon>
        <taxon>Alphaproteobacteria</taxon>
        <taxon>Hyphomonadales</taxon>
        <taxon>Hyphomonadaceae</taxon>
        <taxon>Hyphomonas</taxon>
    </lineage>
</organism>
<evidence type="ECO:0000313" key="7">
    <source>
        <dbReference type="EMBL" id="KDA00343.1"/>
    </source>
</evidence>
<keyword evidence="2 6" id="KW-0808">Transferase</keyword>
<dbReference type="STRING" id="1280953.HOC_19386"/>
<comment type="catalytic activity">
    <reaction evidence="6">
        <text>a fatty acyl-[ACP] + S-adenosyl-L-methionine = an N-acyl-L-homoserine lactone + S-methyl-5'-thioadenosine + holo-[ACP] + H(+)</text>
        <dbReference type="Rhea" id="RHEA:10096"/>
        <dbReference type="Rhea" id="RHEA-COMP:9685"/>
        <dbReference type="Rhea" id="RHEA-COMP:14125"/>
        <dbReference type="ChEBI" id="CHEBI:15378"/>
        <dbReference type="ChEBI" id="CHEBI:17509"/>
        <dbReference type="ChEBI" id="CHEBI:55474"/>
        <dbReference type="ChEBI" id="CHEBI:59789"/>
        <dbReference type="ChEBI" id="CHEBI:64479"/>
        <dbReference type="ChEBI" id="CHEBI:138651"/>
        <dbReference type="EC" id="2.3.1.184"/>
    </reaction>
</comment>
<evidence type="ECO:0000256" key="1">
    <source>
        <dbReference type="ARBA" id="ARBA00022654"/>
    </source>
</evidence>
<dbReference type="RefSeq" id="WP_051625130.1">
    <property type="nucleotide sequence ID" value="NZ_ARYL01000059.1"/>
</dbReference>
<gene>
    <name evidence="7" type="ORF">HOC_19386</name>
</gene>
<dbReference type="PANTHER" id="PTHR39322">
    <property type="entry name" value="ACYL-HOMOSERINE-LACTONE SYNTHASE"/>
    <property type="match status" value="1"/>
</dbReference>
<evidence type="ECO:0000256" key="3">
    <source>
        <dbReference type="ARBA" id="ARBA00022691"/>
    </source>
</evidence>
<dbReference type="Proteomes" id="UP000024942">
    <property type="component" value="Unassembled WGS sequence"/>
</dbReference>
<dbReference type="InterPro" id="IPR001690">
    <property type="entry name" value="Autoind_synthase"/>
</dbReference>
<evidence type="ECO:0000256" key="5">
    <source>
        <dbReference type="PROSITE-ProRule" id="PRU00533"/>
    </source>
</evidence>
<keyword evidence="3 6" id="KW-0949">S-adenosyl-L-methionine</keyword>
<dbReference type="eggNOG" id="COG3916">
    <property type="taxonomic scope" value="Bacteria"/>
</dbReference>
<evidence type="ECO:0000313" key="8">
    <source>
        <dbReference type="Proteomes" id="UP000024942"/>
    </source>
</evidence>
<evidence type="ECO:0000256" key="6">
    <source>
        <dbReference type="RuleBase" id="RU361135"/>
    </source>
</evidence>
<dbReference type="Gene3D" id="3.40.630.30">
    <property type="match status" value="1"/>
</dbReference>
<dbReference type="PRINTS" id="PR01549">
    <property type="entry name" value="AUTOINDCRSYN"/>
</dbReference>
<evidence type="ECO:0000256" key="2">
    <source>
        <dbReference type="ARBA" id="ARBA00022679"/>
    </source>
</evidence>
<dbReference type="EC" id="2.3.1.184" evidence="6"/>
<proteinExistence type="inferred from homology"/>
<sequence>MFKIITPDNCHQYSDLIDEMHKMRYRIVVGEWGWDIPDIEPGYDKDPFDTADTVYVIALTAAGEVAGTSRLNPTVGPHMLSELFADYCDLQPYPVGRDVWECSRFVTDRSLATDPVDAFRVRCRLGLGLTAYCLDNHISRLSWLTHQKFFNLVQRVWQTEPLGLPKREGDNWAWIPAVSTIDEATFDRQLDRYRNAEAIVAANGAARSEARRGKVA</sequence>
<protein>
    <recommendedName>
        <fullName evidence="6">Acyl-homoserine-lactone synthase</fullName>
        <ecNumber evidence="6">2.3.1.184</ecNumber>
    </recommendedName>
    <alternativeName>
        <fullName evidence="6">Autoinducer synthesis protein</fullName>
    </alternativeName>
</protein>
<comment type="caution">
    <text evidence="7">The sequence shown here is derived from an EMBL/GenBank/DDBJ whole genome shotgun (WGS) entry which is preliminary data.</text>
</comment>
<accession>A0A059G1H4</accession>
<reference evidence="7 8" key="1">
    <citation type="journal article" date="2014" name="Antonie Van Leeuwenhoek">
        <title>Hyphomonas beringensis sp. nov. and Hyphomonas chukchiensis sp. nov., isolated from surface seawater of the Bering Sea and Chukchi Sea.</title>
        <authorList>
            <person name="Li C."/>
            <person name="Lai Q."/>
            <person name="Li G."/>
            <person name="Dong C."/>
            <person name="Wang J."/>
            <person name="Liao Y."/>
            <person name="Shao Z."/>
        </authorList>
    </citation>
    <scope>NUCLEOTIDE SEQUENCE [LARGE SCALE GENOMIC DNA]</scope>
    <source>
        <strain evidence="7 8">SCH89</strain>
    </source>
</reference>
<dbReference type="SUPFAM" id="SSF55729">
    <property type="entry name" value="Acyl-CoA N-acyltransferases (Nat)"/>
    <property type="match status" value="1"/>
</dbReference>
<evidence type="ECO:0000256" key="4">
    <source>
        <dbReference type="ARBA" id="ARBA00022929"/>
    </source>
</evidence>
<name>A0A059G1H4_9PROT</name>
<keyword evidence="4 5" id="KW-0071">Autoinducer synthesis</keyword>
<dbReference type="PANTHER" id="PTHR39322:SF1">
    <property type="entry name" value="ISOVALERYL-HOMOSERINE LACTONE SYNTHASE"/>
    <property type="match status" value="1"/>
</dbReference>
<comment type="similarity">
    <text evidence="5 6">Belongs to the autoinducer synthase family.</text>
</comment>
<dbReference type="GO" id="GO:0009372">
    <property type="term" value="P:quorum sensing"/>
    <property type="evidence" value="ECO:0007669"/>
    <property type="project" value="UniProtKB-UniRule"/>
</dbReference>
<dbReference type="GO" id="GO:0007165">
    <property type="term" value="P:signal transduction"/>
    <property type="evidence" value="ECO:0007669"/>
    <property type="project" value="TreeGrafter"/>
</dbReference>
<dbReference type="PROSITE" id="PS51187">
    <property type="entry name" value="AUTOINDUCER_SYNTH_2"/>
    <property type="match status" value="1"/>
</dbReference>
<keyword evidence="8" id="KW-1185">Reference proteome</keyword>
<dbReference type="InterPro" id="IPR016181">
    <property type="entry name" value="Acyl_CoA_acyltransferase"/>
</dbReference>
<dbReference type="OrthoDB" id="6169313at2"/>
<keyword evidence="1 5" id="KW-0673">Quorum sensing</keyword>
<dbReference type="PATRIC" id="fig|1280953.3.peg.3873"/>